<dbReference type="AlphaFoldDB" id="A0A919MJ17"/>
<keyword evidence="4" id="KW-1185">Reference proteome</keyword>
<reference evidence="3" key="1">
    <citation type="submission" date="2021-01" db="EMBL/GenBank/DDBJ databases">
        <title>Whole genome shotgun sequence of Actinoplanes ferrugineus NBRC 15555.</title>
        <authorList>
            <person name="Komaki H."/>
            <person name="Tamura T."/>
        </authorList>
    </citation>
    <scope>NUCLEOTIDE SEQUENCE</scope>
    <source>
        <strain evidence="3">NBRC 15555</strain>
    </source>
</reference>
<dbReference type="Proteomes" id="UP000598174">
    <property type="component" value="Unassembled WGS sequence"/>
</dbReference>
<dbReference type="SUPFAM" id="SSF55811">
    <property type="entry name" value="Nudix"/>
    <property type="match status" value="1"/>
</dbReference>
<comment type="caution">
    <text evidence="3">The sequence shown here is derived from an EMBL/GenBank/DDBJ whole genome shotgun (WGS) entry which is preliminary data.</text>
</comment>
<dbReference type="GO" id="GO:0006167">
    <property type="term" value="P:AMP biosynthetic process"/>
    <property type="evidence" value="ECO:0007669"/>
    <property type="project" value="TreeGrafter"/>
</dbReference>
<dbReference type="PANTHER" id="PTHR21340">
    <property type="entry name" value="DIADENOSINE 5,5-P1,P4-TETRAPHOSPHATE PYROPHOSPHOHYDROLASE MUTT"/>
    <property type="match status" value="1"/>
</dbReference>
<protein>
    <recommendedName>
        <fullName evidence="2">Nudix hydrolase domain-containing protein</fullName>
    </recommendedName>
</protein>
<evidence type="ECO:0000259" key="2">
    <source>
        <dbReference type="PROSITE" id="PS51462"/>
    </source>
</evidence>
<dbReference type="Pfam" id="PF00293">
    <property type="entry name" value="NUDIX"/>
    <property type="match status" value="1"/>
</dbReference>
<proteinExistence type="predicted"/>
<keyword evidence="1" id="KW-0378">Hydrolase</keyword>
<dbReference type="InterPro" id="IPR051325">
    <property type="entry name" value="Nudix_hydrolase_domain"/>
</dbReference>
<dbReference type="GO" id="GO:0004081">
    <property type="term" value="F:bis(5'-nucleosyl)-tetraphosphatase (asymmetrical) activity"/>
    <property type="evidence" value="ECO:0007669"/>
    <property type="project" value="TreeGrafter"/>
</dbReference>
<dbReference type="Gene3D" id="3.90.79.10">
    <property type="entry name" value="Nucleoside Triphosphate Pyrophosphohydrolase"/>
    <property type="match status" value="1"/>
</dbReference>
<evidence type="ECO:0000313" key="4">
    <source>
        <dbReference type="Proteomes" id="UP000598174"/>
    </source>
</evidence>
<sequence length="197" mass="21879">MSSDELRTQIRQTIATIDPLDAVEADAATSVLAWIDSGAPLFRDHGPVPPRHLAVYFAILDENRRTVLQVDHIKAGAWVFPGGHVDTEPPATAVLRETREELAVVADFHPAFGDQPLLLTESLTRPPGEHVDVTLWYVLQGSEDMPITGDPSEFHRIRWVGLDDVDGWVESCYAPAQVRRYLTKLQQTLGPAVALRR</sequence>
<feature type="domain" description="Nudix hydrolase" evidence="2">
    <location>
        <begin position="50"/>
        <end position="186"/>
    </location>
</feature>
<dbReference type="RefSeq" id="WP_203820655.1">
    <property type="nucleotide sequence ID" value="NZ_BAAABP010000015.1"/>
</dbReference>
<evidence type="ECO:0000313" key="3">
    <source>
        <dbReference type="EMBL" id="GIE14250.1"/>
    </source>
</evidence>
<dbReference type="PANTHER" id="PTHR21340:SF0">
    <property type="entry name" value="BIS(5'-NUCLEOSYL)-TETRAPHOSPHATASE [ASYMMETRICAL]"/>
    <property type="match status" value="1"/>
</dbReference>
<dbReference type="InterPro" id="IPR000086">
    <property type="entry name" value="NUDIX_hydrolase_dom"/>
</dbReference>
<gene>
    <name evidence="3" type="ORF">Afe05nite_60900</name>
</gene>
<dbReference type="PROSITE" id="PS51462">
    <property type="entry name" value="NUDIX"/>
    <property type="match status" value="1"/>
</dbReference>
<dbReference type="GO" id="GO:0006754">
    <property type="term" value="P:ATP biosynthetic process"/>
    <property type="evidence" value="ECO:0007669"/>
    <property type="project" value="TreeGrafter"/>
</dbReference>
<name>A0A919MJ17_9ACTN</name>
<dbReference type="EMBL" id="BOMM01000052">
    <property type="protein sequence ID" value="GIE14250.1"/>
    <property type="molecule type" value="Genomic_DNA"/>
</dbReference>
<organism evidence="3 4">
    <name type="scientific">Paractinoplanes ferrugineus</name>
    <dbReference type="NCBI Taxonomy" id="113564"/>
    <lineage>
        <taxon>Bacteria</taxon>
        <taxon>Bacillati</taxon>
        <taxon>Actinomycetota</taxon>
        <taxon>Actinomycetes</taxon>
        <taxon>Micromonosporales</taxon>
        <taxon>Micromonosporaceae</taxon>
        <taxon>Paractinoplanes</taxon>
    </lineage>
</organism>
<evidence type="ECO:0000256" key="1">
    <source>
        <dbReference type="ARBA" id="ARBA00022801"/>
    </source>
</evidence>
<accession>A0A919MJ17</accession>
<dbReference type="InterPro" id="IPR015797">
    <property type="entry name" value="NUDIX_hydrolase-like_dom_sf"/>
</dbReference>